<sequence length="288" mass="31242">MCYANFTQHSGCGHIGESCTQPLTLCDDAIQRLYSLRGPNSPLISPPATQFFAPPNRSASKRRFFSLSGTLSRSSSTVSRQSERPSLRSANPSFTPTTTVPVDIDYKGLPEHQVNAVKCKVPVRRSQVASEMDVCPECKKSLNDMRSMLERYDKTGSIRGTTAFEQFLRFGDDRNYTAAGDVTIPLRDSITGEHGAMQAIVLGHASDSPALPQRSGTWGREADAETLSDHHVNLRHATGPRRAMIVGRTIDGHPSEVGSLIEGGTNGLGYWKGDDVSSLATSRVFAGI</sequence>
<evidence type="ECO:0000313" key="3">
    <source>
        <dbReference type="Proteomes" id="UP000800036"/>
    </source>
</evidence>
<dbReference type="AlphaFoldDB" id="A0A6A5VR27"/>
<protein>
    <submittedName>
        <fullName evidence="2">Uncharacterized protein</fullName>
    </submittedName>
</protein>
<feature type="region of interest" description="Disordered" evidence="1">
    <location>
        <begin position="75"/>
        <end position="95"/>
    </location>
</feature>
<dbReference type="EMBL" id="ML976658">
    <property type="protein sequence ID" value="KAF1979248.1"/>
    <property type="molecule type" value="Genomic_DNA"/>
</dbReference>
<evidence type="ECO:0000256" key="1">
    <source>
        <dbReference type="SAM" id="MobiDB-lite"/>
    </source>
</evidence>
<evidence type="ECO:0000313" key="2">
    <source>
        <dbReference type="EMBL" id="KAF1979248.1"/>
    </source>
</evidence>
<reference evidence="2" key="1">
    <citation type="journal article" date="2020" name="Stud. Mycol.">
        <title>101 Dothideomycetes genomes: a test case for predicting lifestyles and emergence of pathogens.</title>
        <authorList>
            <person name="Haridas S."/>
            <person name="Albert R."/>
            <person name="Binder M."/>
            <person name="Bloem J."/>
            <person name="Labutti K."/>
            <person name="Salamov A."/>
            <person name="Andreopoulos B."/>
            <person name="Baker S."/>
            <person name="Barry K."/>
            <person name="Bills G."/>
            <person name="Bluhm B."/>
            <person name="Cannon C."/>
            <person name="Castanera R."/>
            <person name="Culley D."/>
            <person name="Daum C."/>
            <person name="Ezra D."/>
            <person name="Gonzalez J."/>
            <person name="Henrissat B."/>
            <person name="Kuo A."/>
            <person name="Liang C."/>
            <person name="Lipzen A."/>
            <person name="Lutzoni F."/>
            <person name="Magnuson J."/>
            <person name="Mondo S."/>
            <person name="Nolan M."/>
            <person name="Ohm R."/>
            <person name="Pangilinan J."/>
            <person name="Park H.-J."/>
            <person name="Ramirez L."/>
            <person name="Alfaro M."/>
            <person name="Sun H."/>
            <person name="Tritt A."/>
            <person name="Yoshinaga Y."/>
            <person name="Zwiers L.-H."/>
            <person name="Turgeon B."/>
            <person name="Goodwin S."/>
            <person name="Spatafora J."/>
            <person name="Crous P."/>
            <person name="Grigoriev I."/>
        </authorList>
    </citation>
    <scope>NUCLEOTIDE SEQUENCE</scope>
    <source>
        <strain evidence="2">CBS 107.79</strain>
    </source>
</reference>
<keyword evidence="3" id="KW-1185">Reference proteome</keyword>
<gene>
    <name evidence="2" type="ORF">BU23DRAFT_549264</name>
</gene>
<accession>A0A6A5VR27</accession>
<dbReference type="Proteomes" id="UP000800036">
    <property type="component" value="Unassembled WGS sequence"/>
</dbReference>
<name>A0A6A5VR27_9PLEO</name>
<organism evidence="2 3">
    <name type="scientific">Bimuria novae-zelandiae CBS 107.79</name>
    <dbReference type="NCBI Taxonomy" id="1447943"/>
    <lineage>
        <taxon>Eukaryota</taxon>
        <taxon>Fungi</taxon>
        <taxon>Dikarya</taxon>
        <taxon>Ascomycota</taxon>
        <taxon>Pezizomycotina</taxon>
        <taxon>Dothideomycetes</taxon>
        <taxon>Pleosporomycetidae</taxon>
        <taxon>Pleosporales</taxon>
        <taxon>Massarineae</taxon>
        <taxon>Didymosphaeriaceae</taxon>
        <taxon>Bimuria</taxon>
    </lineage>
</organism>
<proteinExistence type="predicted"/>
<dbReference type="OrthoDB" id="3912456at2759"/>